<gene>
    <name evidence="2" type="ORF">PGTUg99_035947</name>
</gene>
<evidence type="ECO:0000313" key="3">
    <source>
        <dbReference type="Proteomes" id="UP000325313"/>
    </source>
</evidence>
<dbReference type="EMBL" id="VDEP01000136">
    <property type="protein sequence ID" value="KAA1129727.1"/>
    <property type="molecule type" value="Genomic_DNA"/>
</dbReference>
<feature type="region of interest" description="Disordered" evidence="1">
    <location>
        <begin position="1"/>
        <end position="64"/>
    </location>
</feature>
<evidence type="ECO:0000256" key="1">
    <source>
        <dbReference type="SAM" id="MobiDB-lite"/>
    </source>
</evidence>
<dbReference type="AlphaFoldDB" id="A0A5B0RVS1"/>
<comment type="caution">
    <text evidence="2">The sequence shown here is derived from an EMBL/GenBank/DDBJ whole genome shotgun (WGS) entry which is preliminary data.</text>
</comment>
<reference evidence="2 3" key="1">
    <citation type="submission" date="2019-05" db="EMBL/GenBank/DDBJ databases">
        <title>Emergence of the Ug99 lineage of the wheat stem rust pathogen through somatic hybridization.</title>
        <authorList>
            <person name="Li F."/>
            <person name="Upadhyaya N.M."/>
            <person name="Sperschneider J."/>
            <person name="Matny O."/>
            <person name="Nguyen-Phuc H."/>
            <person name="Mago R."/>
            <person name="Raley C."/>
            <person name="Miller M.E."/>
            <person name="Silverstein K.A.T."/>
            <person name="Henningsen E."/>
            <person name="Hirsch C.D."/>
            <person name="Visser B."/>
            <person name="Pretorius Z.A."/>
            <person name="Steffenson B.J."/>
            <person name="Schwessinger B."/>
            <person name="Dodds P.N."/>
            <person name="Figueroa M."/>
        </authorList>
    </citation>
    <scope>NUCLEOTIDE SEQUENCE [LARGE SCALE GENOMIC DNA]</scope>
    <source>
        <strain evidence="2 3">Ug99</strain>
    </source>
</reference>
<organism evidence="2 3">
    <name type="scientific">Puccinia graminis f. sp. tritici</name>
    <dbReference type="NCBI Taxonomy" id="56615"/>
    <lineage>
        <taxon>Eukaryota</taxon>
        <taxon>Fungi</taxon>
        <taxon>Dikarya</taxon>
        <taxon>Basidiomycota</taxon>
        <taxon>Pucciniomycotina</taxon>
        <taxon>Pucciniomycetes</taxon>
        <taxon>Pucciniales</taxon>
        <taxon>Pucciniaceae</taxon>
        <taxon>Puccinia</taxon>
    </lineage>
</organism>
<proteinExistence type="predicted"/>
<feature type="compositionally biased region" description="Pro residues" evidence="1">
    <location>
        <begin position="50"/>
        <end position="59"/>
    </location>
</feature>
<name>A0A5B0RVS1_PUCGR</name>
<evidence type="ECO:0000313" key="2">
    <source>
        <dbReference type="EMBL" id="KAA1129727.1"/>
    </source>
</evidence>
<accession>A0A5B0RVS1</accession>
<dbReference type="Proteomes" id="UP000325313">
    <property type="component" value="Unassembled WGS sequence"/>
</dbReference>
<sequence>MDKPLLNNEIAHDSFDPESDTSSISSAGKPDETSSNNSDDHESPRVASPPRSPDIPPTSVPSTLISSDISTSIILDTCRTRRPRAFITVAGDDIPSHYHQAINGMESKSLLGA</sequence>
<protein>
    <submittedName>
        <fullName evidence="2">Uncharacterized protein</fullName>
    </submittedName>
</protein>